<reference evidence="1 2" key="1">
    <citation type="submission" date="2020-07" db="EMBL/GenBank/DDBJ databases">
        <title>A bifunctional nitrone conjugated secondary metabolite targeting the ribosome.</title>
        <authorList>
            <person name="Limbrick E.M."/>
            <person name="Graf M."/>
            <person name="Derewacz D.K."/>
            <person name="Nguyen F."/>
            <person name="Spraggins J.M."/>
            <person name="Wieland M."/>
            <person name="Ynigez-Gutierrez A.E."/>
            <person name="Reisman B.J."/>
            <person name="Zinshteyn B."/>
            <person name="McCulloch K."/>
            <person name="Iverson T.M."/>
            <person name="Green R."/>
            <person name="Wilson D.N."/>
            <person name="Bachmann B.O."/>
        </authorList>
    </citation>
    <scope>NUCLEOTIDE SEQUENCE [LARGE SCALE GENOMIC DNA]</scope>
    <source>
        <strain evidence="2">aurantiaca</strain>
    </source>
</reference>
<evidence type="ECO:0000313" key="1">
    <source>
        <dbReference type="EMBL" id="QLD28097.1"/>
    </source>
</evidence>
<accession>A0A7H8XSV0</accession>
<evidence type="ECO:0000313" key="2">
    <source>
        <dbReference type="Proteomes" id="UP000509335"/>
    </source>
</evidence>
<name>A0A7H8XSV0_9ACTN</name>
<dbReference type="AlphaFoldDB" id="A0A7H8XSV0"/>
<sequence>MTGPFLSLAQIRNRLVLTARAVLRDHRAGPDGRCRVCRVLECQVATAARNVIDAAAACRAAEDQATEEEIRAFYSGEQTPRPAGIAPATEIELRPADDRW</sequence>
<protein>
    <submittedName>
        <fullName evidence="1">Uncharacterized protein</fullName>
    </submittedName>
</protein>
<dbReference type="Proteomes" id="UP000509335">
    <property type="component" value="Chromosome"/>
</dbReference>
<dbReference type="EMBL" id="CP058322">
    <property type="protein sequence ID" value="QLD28097.1"/>
    <property type="molecule type" value="Genomic_DNA"/>
</dbReference>
<organism evidence="1 2">
    <name type="scientific">Micromonospora carbonacea</name>
    <dbReference type="NCBI Taxonomy" id="47853"/>
    <lineage>
        <taxon>Bacteria</taxon>
        <taxon>Bacillati</taxon>
        <taxon>Actinomycetota</taxon>
        <taxon>Actinomycetes</taxon>
        <taxon>Micromonosporales</taxon>
        <taxon>Micromonosporaceae</taxon>
        <taxon>Micromonospora</taxon>
    </lineage>
</organism>
<dbReference type="KEGG" id="mcab:HXZ27_31040"/>
<gene>
    <name evidence="1" type="ORF">HXZ27_31040</name>
</gene>
<proteinExistence type="predicted"/>